<dbReference type="InterPro" id="IPR013785">
    <property type="entry name" value="Aldolase_TIM"/>
</dbReference>
<dbReference type="InterPro" id="IPR034457">
    <property type="entry name" value="Organic_radical-activating"/>
</dbReference>
<dbReference type="Pfam" id="PF04055">
    <property type="entry name" value="Radical_SAM"/>
    <property type="match status" value="1"/>
</dbReference>
<dbReference type="GO" id="GO:0051539">
    <property type="term" value="F:4 iron, 4 sulfur cluster binding"/>
    <property type="evidence" value="ECO:0007669"/>
    <property type="project" value="UniProtKB-KW"/>
</dbReference>
<evidence type="ECO:0000313" key="8">
    <source>
        <dbReference type="EMBL" id="VFU19073.1"/>
    </source>
</evidence>
<keyword evidence="8" id="KW-0670">Pyruvate</keyword>
<evidence type="ECO:0000259" key="7">
    <source>
        <dbReference type="PROSITE" id="PS51918"/>
    </source>
</evidence>
<dbReference type="InterPro" id="IPR007197">
    <property type="entry name" value="rSAM"/>
</dbReference>
<reference evidence="8" key="1">
    <citation type="submission" date="2019-03" db="EMBL/GenBank/DDBJ databases">
        <authorList>
            <person name="Hao L."/>
        </authorList>
    </citation>
    <scope>NUCLEOTIDE SEQUENCE</scope>
</reference>
<sequence length="263" mass="29864">MERDGCRLVHFPSQPVQPYGRKMNMTSKDTQEIRIQIAHLQRTSLIDYPGEISSVVFTQGCNFRCPYCHNPELVDPSRFTEPLDQNEVLSFLSTRKGKCDAVVITGGEPCIQPGLIPFMRRLKEMKYLVKLDTNGSFPDVLSEILESDLIDFIAMDVKAPVSRYPHVTRCIFDPGTVARSIRIIMRSGRAFEFRTTLVRELLSPEDVLKIGREIEGAPRYVLQRFVASKHVDGRFLKASSFSDEEIANLKGPLQEMVGKLIVR</sequence>
<evidence type="ECO:0000256" key="1">
    <source>
        <dbReference type="ARBA" id="ARBA00001966"/>
    </source>
</evidence>
<dbReference type="GO" id="GO:0046872">
    <property type="term" value="F:metal ion binding"/>
    <property type="evidence" value="ECO:0007669"/>
    <property type="project" value="UniProtKB-KW"/>
</dbReference>
<dbReference type="InterPro" id="IPR012840">
    <property type="entry name" value="NrdG2"/>
</dbReference>
<protein>
    <submittedName>
        <fullName evidence="8">Pyruvate formate-lyase 1-activating enzyme</fullName>
        <ecNumber evidence="8">1.97.1.4</ecNumber>
    </submittedName>
</protein>
<proteinExistence type="predicted"/>
<evidence type="ECO:0000256" key="2">
    <source>
        <dbReference type="ARBA" id="ARBA00022485"/>
    </source>
</evidence>
<evidence type="ECO:0000256" key="4">
    <source>
        <dbReference type="ARBA" id="ARBA00022723"/>
    </source>
</evidence>
<dbReference type="AlphaFoldDB" id="A0A485M7S0"/>
<evidence type="ECO:0000256" key="5">
    <source>
        <dbReference type="ARBA" id="ARBA00023004"/>
    </source>
</evidence>
<dbReference type="CDD" id="cd01335">
    <property type="entry name" value="Radical_SAM"/>
    <property type="match status" value="1"/>
</dbReference>
<evidence type="ECO:0000256" key="6">
    <source>
        <dbReference type="ARBA" id="ARBA00023014"/>
    </source>
</evidence>
<keyword evidence="6" id="KW-0411">Iron-sulfur</keyword>
<dbReference type="Gene3D" id="3.20.20.70">
    <property type="entry name" value="Aldolase class I"/>
    <property type="match status" value="1"/>
</dbReference>
<keyword evidence="4" id="KW-0479">Metal-binding</keyword>
<organism evidence="8">
    <name type="scientific">anaerobic digester metagenome</name>
    <dbReference type="NCBI Taxonomy" id="1263854"/>
    <lineage>
        <taxon>unclassified sequences</taxon>
        <taxon>metagenomes</taxon>
        <taxon>ecological metagenomes</taxon>
    </lineage>
</organism>
<keyword evidence="8" id="KW-0456">Lyase</keyword>
<dbReference type="NCBIfam" id="TIGR02495">
    <property type="entry name" value="NrdG2"/>
    <property type="match status" value="1"/>
</dbReference>
<dbReference type="EMBL" id="CAADRM010000165">
    <property type="protein sequence ID" value="VFU19073.1"/>
    <property type="molecule type" value="Genomic_DNA"/>
</dbReference>
<evidence type="ECO:0000256" key="3">
    <source>
        <dbReference type="ARBA" id="ARBA00022691"/>
    </source>
</evidence>
<dbReference type="PANTHER" id="PTHR30352">
    <property type="entry name" value="PYRUVATE FORMATE-LYASE-ACTIVATING ENZYME"/>
    <property type="match status" value="1"/>
</dbReference>
<keyword evidence="2" id="KW-0004">4Fe-4S</keyword>
<keyword evidence="8" id="KW-0560">Oxidoreductase</keyword>
<feature type="domain" description="Radical SAM core" evidence="7">
    <location>
        <begin position="47"/>
        <end position="263"/>
    </location>
</feature>
<comment type="cofactor">
    <cofactor evidence="1">
        <name>[4Fe-4S] cluster</name>
        <dbReference type="ChEBI" id="CHEBI:49883"/>
    </cofactor>
</comment>
<gene>
    <name evidence="8" type="primary">pflA</name>
    <name evidence="8" type="ORF">SCFA_960009</name>
</gene>
<dbReference type="EC" id="1.97.1.4" evidence="8"/>
<dbReference type="InterPro" id="IPR058240">
    <property type="entry name" value="rSAM_sf"/>
</dbReference>
<dbReference type="PANTHER" id="PTHR30352:SF5">
    <property type="entry name" value="PYRUVATE FORMATE-LYASE 1-ACTIVATING ENZYME"/>
    <property type="match status" value="1"/>
</dbReference>
<dbReference type="GO" id="GO:0043365">
    <property type="term" value="F:[formate-C-acetyltransferase]-activating enzyme activity"/>
    <property type="evidence" value="ECO:0007669"/>
    <property type="project" value="UniProtKB-EC"/>
</dbReference>
<accession>A0A485M7S0</accession>
<keyword evidence="5" id="KW-0408">Iron</keyword>
<dbReference type="SFLD" id="SFLDG01094">
    <property type="entry name" value="Uncharacterised_Radical_SAM_Su"/>
    <property type="match status" value="1"/>
</dbReference>
<dbReference type="GO" id="GO:0016829">
    <property type="term" value="F:lyase activity"/>
    <property type="evidence" value="ECO:0007669"/>
    <property type="project" value="UniProtKB-KW"/>
</dbReference>
<dbReference type="PROSITE" id="PS51918">
    <property type="entry name" value="RADICAL_SAM"/>
    <property type="match status" value="1"/>
</dbReference>
<dbReference type="SUPFAM" id="SSF102114">
    <property type="entry name" value="Radical SAM enzymes"/>
    <property type="match status" value="1"/>
</dbReference>
<name>A0A485M7S0_9ZZZZ</name>
<dbReference type="SFLD" id="SFLDS00029">
    <property type="entry name" value="Radical_SAM"/>
    <property type="match status" value="1"/>
</dbReference>
<keyword evidence="3" id="KW-0949">S-adenosyl-L-methionine</keyword>